<proteinExistence type="predicted"/>
<keyword evidence="7" id="KW-0539">Nucleus</keyword>
<dbReference type="Gramene" id="OE9A094274T1">
    <property type="protein sequence ID" value="OE9A094274C1"/>
    <property type="gene ID" value="OE9A094274"/>
</dbReference>
<comment type="caution">
    <text evidence="9">The sequence shown here is derived from an EMBL/GenBank/DDBJ whole genome shotgun (WGS) entry which is preliminary data.</text>
</comment>
<feature type="domain" description="BAH" evidence="8">
    <location>
        <begin position="144"/>
        <end position="270"/>
    </location>
</feature>
<keyword evidence="10" id="KW-1185">Reference proteome</keyword>
<dbReference type="Gene3D" id="3.40.50.150">
    <property type="entry name" value="Vaccinia Virus protein VP39"/>
    <property type="match status" value="1"/>
</dbReference>
<accession>A0A8S0TQL7</accession>
<evidence type="ECO:0000256" key="3">
    <source>
        <dbReference type="ARBA" id="ARBA00022603"/>
    </source>
</evidence>
<organism evidence="9 10">
    <name type="scientific">Olea europaea subsp. europaea</name>
    <dbReference type="NCBI Taxonomy" id="158383"/>
    <lineage>
        <taxon>Eukaryota</taxon>
        <taxon>Viridiplantae</taxon>
        <taxon>Streptophyta</taxon>
        <taxon>Embryophyta</taxon>
        <taxon>Tracheophyta</taxon>
        <taxon>Spermatophyta</taxon>
        <taxon>Magnoliopsida</taxon>
        <taxon>eudicotyledons</taxon>
        <taxon>Gunneridae</taxon>
        <taxon>Pentapetalae</taxon>
        <taxon>asterids</taxon>
        <taxon>lamiids</taxon>
        <taxon>Lamiales</taxon>
        <taxon>Oleaceae</taxon>
        <taxon>Oleeae</taxon>
        <taxon>Olea</taxon>
    </lineage>
</organism>
<dbReference type="InterPro" id="IPR029063">
    <property type="entry name" value="SAM-dependent_MTases_sf"/>
</dbReference>
<dbReference type="GO" id="GO:0032259">
    <property type="term" value="P:methylation"/>
    <property type="evidence" value="ECO:0007669"/>
    <property type="project" value="UniProtKB-KW"/>
</dbReference>
<dbReference type="EC" id="2.1.1.37" evidence="2"/>
<name>A0A8S0TQL7_OLEEU</name>
<dbReference type="GO" id="GO:0044027">
    <property type="term" value="P:negative regulation of gene expression via chromosomal CpG island methylation"/>
    <property type="evidence" value="ECO:0007669"/>
    <property type="project" value="TreeGrafter"/>
</dbReference>
<evidence type="ECO:0000256" key="4">
    <source>
        <dbReference type="ARBA" id="ARBA00022679"/>
    </source>
</evidence>
<protein>
    <recommendedName>
        <fullName evidence="2">DNA (cytosine-5-)-methyltransferase</fullName>
        <ecNumber evidence="2">2.1.1.37</ecNumber>
    </recommendedName>
</protein>
<keyword evidence="6" id="KW-0238">DNA-binding</keyword>
<dbReference type="Pfam" id="PF00145">
    <property type="entry name" value="DNA_methylase"/>
    <property type="match status" value="1"/>
</dbReference>
<dbReference type="GO" id="GO:0003886">
    <property type="term" value="F:DNA (cytosine-5-)-methyltransferase activity"/>
    <property type="evidence" value="ECO:0007669"/>
    <property type="project" value="UniProtKB-EC"/>
</dbReference>
<dbReference type="GO" id="GO:0003682">
    <property type="term" value="F:chromatin binding"/>
    <property type="evidence" value="ECO:0007669"/>
    <property type="project" value="InterPro"/>
</dbReference>
<dbReference type="OrthoDB" id="5376140at2759"/>
<evidence type="ECO:0000256" key="2">
    <source>
        <dbReference type="ARBA" id="ARBA00011975"/>
    </source>
</evidence>
<dbReference type="InterPro" id="IPR043151">
    <property type="entry name" value="BAH_sf"/>
</dbReference>
<dbReference type="Gene3D" id="3.90.120.10">
    <property type="entry name" value="DNA Methylase, subunit A, domain 2"/>
    <property type="match status" value="2"/>
</dbReference>
<dbReference type="SMART" id="SM00439">
    <property type="entry name" value="BAH"/>
    <property type="match status" value="2"/>
</dbReference>
<dbReference type="InterPro" id="IPR001025">
    <property type="entry name" value="BAH_dom"/>
</dbReference>
<dbReference type="EMBL" id="CACTIH010007294">
    <property type="protein sequence ID" value="CAA3008270.1"/>
    <property type="molecule type" value="Genomic_DNA"/>
</dbReference>
<dbReference type="Gene3D" id="2.30.30.490">
    <property type="match status" value="2"/>
</dbReference>
<dbReference type="Proteomes" id="UP000594638">
    <property type="component" value="Unassembled WGS sequence"/>
</dbReference>
<dbReference type="InterPro" id="IPR050390">
    <property type="entry name" value="C5-Methyltransferase"/>
</dbReference>
<reference evidence="9 10" key="1">
    <citation type="submission" date="2019-12" db="EMBL/GenBank/DDBJ databases">
        <authorList>
            <person name="Alioto T."/>
            <person name="Alioto T."/>
            <person name="Gomez Garrido J."/>
        </authorList>
    </citation>
    <scope>NUCLEOTIDE SEQUENCE [LARGE SCALE GENOMIC DNA]</scope>
</reference>
<keyword evidence="4" id="KW-0808">Transferase</keyword>
<evidence type="ECO:0000256" key="7">
    <source>
        <dbReference type="ARBA" id="ARBA00023242"/>
    </source>
</evidence>
<evidence type="ECO:0000313" key="10">
    <source>
        <dbReference type="Proteomes" id="UP000594638"/>
    </source>
</evidence>
<evidence type="ECO:0000256" key="1">
    <source>
        <dbReference type="ARBA" id="ARBA00004123"/>
    </source>
</evidence>
<dbReference type="AlphaFoldDB" id="A0A8S0TQL7"/>
<gene>
    <name evidence="9" type="ORF">OLEA9_A094274</name>
</gene>
<sequence>MDRTKMFHGRMMLRGSQTVLGNAANERELFLTNECMDFELEDARQSITAEIRVLHFGHQHRKVNADADKIDRVRAEERKRKGLLTEFYCKCLYWPDRGAFFSLSFDEMGLVSGICHSCKLKETNNKKERIEVNPSMVSFVSNDTEYCLDDFIYVSPTHISAESGGRKVLAVRCSNFVRQILGLRLSVGCCSAASHRFSSTGHRQTSEQGEFRTIQTILTHTIPIVAIEGKCEVRKKNDLPCQQDCPAIFDRIFFCEHLYDPAGGSLKQLLGHIKLKYSSGKLEDDDALREKKGKSCEGENNSEVKTRYEASQGSPWLLWIYLLVVVVCLRDCSYQAPLLSPFYYFLNLMSMIPSNVVNGLHQWRTPCQVRFSVLEAGVYGVPQSRKRAFIWAAFSEESLPEWPESMHVFATPELKIRLSKNVYYAAVRSMNTGAAFKSLTVKDTIGNLSVVGNGAFSLQYQDEPISWFKKKIRGNMQSLSDHISKEICELNLIRCQRIPKCHGADWRRDLPDERVKLSTCQVVDLIPWCLPNTAKRHNQWKGLFVRLDWEGWHVLSPQQDRIVTVRECAHSQGFLDSISSQVTFYRNTGRLVMPFLLPWHIHLE</sequence>
<dbReference type="PANTHER" id="PTHR10629:SF52">
    <property type="entry name" value="DNA (CYTOSINE-5)-METHYLTRANSFERASE 1"/>
    <property type="match status" value="1"/>
</dbReference>
<dbReference type="PROSITE" id="PS51038">
    <property type="entry name" value="BAH"/>
    <property type="match status" value="1"/>
</dbReference>
<keyword evidence="5" id="KW-0949">S-adenosyl-L-methionine</keyword>
<comment type="subcellular location">
    <subcellularLocation>
        <location evidence="1">Nucleus</location>
    </subcellularLocation>
</comment>
<evidence type="ECO:0000259" key="8">
    <source>
        <dbReference type="PROSITE" id="PS51038"/>
    </source>
</evidence>
<dbReference type="PANTHER" id="PTHR10629">
    <property type="entry name" value="CYTOSINE-SPECIFIC METHYLTRANSFERASE"/>
    <property type="match status" value="1"/>
</dbReference>
<evidence type="ECO:0000256" key="5">
    <source>
        <dbReference type="ARBA" id="ARBA00022691"/>
    </source>
</evidence>
<dbReference type="GO" id="GO:0005634">
    <property type="term" value="C:nucleus"/>
    <property type="evidence" value="ECO:0007669"/>
    <property type="project" value="UniProtKB-SubCell"/>
</dbReference>
<evidence type="ECO:0000256" key="6">
    <source>
        <dbReference type="ARBA" id="ARBA00023125"/>
    </source>
</evidence>
<dbReference type="GO" id="GO:0003677">
    <property type="term" value="F:DNA binding"/>
    <property type="evidence" value="ECO:0007669"/>
    <property type="project" value="UniProtKB-KW"/>
</dbReference>
<keyword evidence="3" id="KW-0489">Methyltransferase</keyword>
<dbReference type="InterPro" id="IPR001525">
    <property type="entry name" value="C5_MeTfrase"/>
</dbReference>
<evidence type="ECO:0000313" key="9">
    <source>
        <dbReference type="EMBL" id="CAA3008270.1"/>
    </source>
</evidence>
<dbReference type="SUPFAM" id="SSF53335">
    <property type="entry name" value="S-adenosyl-L-methionine-dependent methyltransferases"/>
    <property type="match status" value="1"/>
</dbReference>